<dbReference type="EMBL" id="BDGG01000001">
    <property type="protein sequence ID" value="GAU87344.1"/>
    <property type="molecule type" value="Genomic_DNA"/>
</dbReference>
<evidence type="ECO:0000313" key="9">
    <source>
        <dbReference type="EMBL" id="GAU87344.1"/>
    </source>
</evidence>
<dbReference type="OrthoDB" id="4540492at2759"/>
<dbReference type="NCBIfam" id="TIGR00879">
    <property type="entry name" value="SP"/>
    <property type="match status" value="1"/>
</dbReference>
<keyword evidence="2 6" id="KW-0813">Transport</keyword>
<feature type="transmembrane region" description="Helical" evidence="7">
    <location>
        <begin position="215"/>
        <end position="235"/>
    </location>
</feature>
<gene>
    <name evidence="9" type="primary">RvY_00212-1</name>
    <name evidence="9" type="synonym">RvY_00212.1</name>
    <name evidence="9" type="ORF">RvY_00212</name>
</gene>
<reference evidence="9 10" key="1">
    <citation type="journal article" date="2016" name="Nat. Commun.">
        <title>Extremotolerant tardigrade genome and improved radiotolerance of human cultured cells by tardigrade-unique protein.</title>
        <authorList>
            <person name="Hashimoto T."/>
            <person name="Horikawa D.D."/>
            <person name="Saito Y."/>
            <person name="Kuwahara H."/>
            <person name="Kozuka-Hata H."/>
            <person name="Shin-I T."/>
            <person name="Minakuchi Y."/>
            <person name="Ohishi K."/>
            <person name="Motoyama A."/>
            <person name="Aizu T."/>
            <person name="Enomoto A."/>
            <person name="Kondo K."/>
            <person name="Tanaka S."/>
            <person name="Hara Y."/>
            <person name="Koshikawa S."/>
            <person name="Sagara H."/>
            <person name="Miura T."/>
            <person name="Yokobori S."/>
            <person name="Miyagawa K."/>
            <person name="Suzuki Y."/>
            <person name="Kubo T."/>
            <person name="Oyama M."/>
            <person name="Kohara Y."/>
            <person name="Fujiyama A."/>
            <person name="Arakawa K."/>
            <person name="Katayama T."/>
            <person name="Toyoda A."/>
            <person name="Kunieda T."/>
        </authorList>
    </citation>
    <scope>NUCLEOTIDE SEQUENCE [LARGE SCALE GENOMIC DNA]</scope>
    <source>
        <strain evidence="9 10">YOKOZUNA-1</strain>
    </source>
</reference>
<dbReference type="PANTHER" id="PTHR23503">
    <property type="entry name" value="SOLUTE CARRIER FAMILY 2"/>
    <property type="match status" value="1"/>
</dbReference>
<feature type="transmembrane region" description="Helical" evidence="7">
    <location>
        <begin position="12"/>
        <end position="33"/>
    </location>
</feature>
<evidence type="ECO:0000256" key="5">
    <source>
        <dbReference type="ARBA" id="ARBA00023136"/>
    </source>
</evidence>
<dbReference type="InterPro" id="IPR020846">
    <property type="entry name" value="MFS_dom"/>
</dbReference>
<dbReference type="Gene3D" id="1.20.1250.20">
    <property type="entry name" value="MFS general substrate transporter like domains"/>
    <property type="match status" value="1"/>
</dbReference>
<dbReference type="GO" id="GO:0015149">
    <property type="term" value="F:hexose transmembrane transporter activity"/>
    <property type="evidence" value="ECO:0007669"/>
    <property type="project" value="TreeGrafter"/>
</dbReference>
<dbReference type="PRINTS" id="PR00171">
    <property type="entry name" value="SUGRTRNSPORT"/>
</dbReference>
<feature type="transmembrane region" description="Helical" evidence="7">
    <location>
        <begin position="125"/>
        <end position="145"/>
    </location>
</feature>
<name>A0A1D1UBZ5_RAMVA</name>
<dbReference type="STRING" id="947166.A0A1D1UBZ5"/>
<evidence type="ECO:0000256" key="4">
    <source>
        <dbReference type="ARBA" id="ARBA00022989"/>
    </source>
</evidence>
<comment type="caution">
    <text evidence="9">The sequence shown here is derived from an EMBL/GenBank/DDBJ whole genome shotgun (WGS) entry which is preliminary data.</text>
</comment>
<organism evidence="9 10">
    <name type="scientific">Ramazzottius varieornatus</name>
    <name type="common">Water bear</name>
    <name type="synonym">Tardigrade</name>
    <dbReference type="NCBI Taxonomy" id="947166"/>
    <lineage>
        <taxon>Eukaryota</taxon>
        <taxon>Metazoa</taxon>
        <taxon>Ecdysozoa</taxon>
        <taxon>Tardigrada</taxon>
        <taxon>Eutardigrada</taxon>
        <taxon>Parachela</taxon>
        <taxon>Hypsibioidea</taxon>
        <taxon>Ramazzottiidae</taxon>
        <taxon>Ramazzottius</taxon>
    </lineage>
</organism>
<proteinExistence type="inferred from homology"/>
<dbReference type="SUPFAM" id="SSF103473">
    <property type="entry name" value="MFS general substrate transporter"/>
    <property type="match status" value="1"/>
</dbReference>
<protein>
    <recommendedName>
        <fullName evidence="8">Major facilitator superfamily (MFS) profile domain-containing protein</fullName>
    </recommendedName>
</protein>
<evidence type="ECO:0000256" key="6">
    <source>
        <dbReference type="RuleBase" id="RU003346"/>
    </source>
</evidence>
<dbReference type="Proteomes" id="UP000186922">
    <property type="component" value="Unassembled WGS sequence"/>
</dbReference>
<feature type="transmembrane region" description="Helical" evidence="7">
    <location>
        <begin position="92"/>
        <end position="113"/>
    </location>
</feature>
<feature type="transmembrane region" description="Helical" evidence="7">
    <location>
        <begin position="367"/>
        <end position="390"/>
    </location>
</feature>
<sequence>MFKAARKVFKETTWTLFWSSVVVSFGSGFFHGYNKEMVHAPQTAMGLWIREIECRKRNASRSTNGSETELWCKVLSAKEQEKMFDKNPVLNVIWTGIASVYAVGGVVGALAIFPVVQRYGRKRALLLNSIPCMAGSLTLSLAYMAKSYWMLVAGRLISGIGAEICACVSEIYLTEISTVKQRGFFGTLRAVLLLGGQLTAQTMGHPDILGTATGWPILFAFSLIPAVLQLVFLLFCPDTPSYLFLDQKNEHKGKEALKRFRTASVYETELAELEYKQKVDGDANKPVSLLGLWRDPFLRHCLLVSIVLNMGIELLGYTAILIYSTSIFIASGLNLSAAVTATIGTTVLMLMASVLVALLIDRCGRRVLLLIGYTGMLVITSTVTVLAALLEKYVQSDPQSGESSAKQNTPFIWTTYTSASCVYLFLVFYSLGPGEIPQVLASEMFTQGPRAAAMCMSAAFTALAAFVISVVFPFVKSAIGGYAFVIFVVLQVNYVVFTYFKVPETKGKQPEEIVKTLRDEWEKGKGE</sequence>
<dbReference type="InterPro" id="IPR003663">
    <property type="entry name" value="Sugar/inositol_transpt"/>
</dbReference>
<evidence type="ECO:0000256" key="1">
    <source>
        <dbReference type="ARBA" id="ARBA00004141"/>
    </source>
</evidence>
<feature type="domain" description="Major facilitator superfamily (MFS) profile" evidence="8">
    <location>
        <begin position="20"/>
        <end position="506"/>
    </location>
</feature>
<feature type="transmembrane region" description="Helical" evidence="7">
    <location>
        <begin position="451"/>
        <end position="475"/>
    </location>
</feature>
<dbReference type="InterPro" id="IPR036259">
    <property type="entry name" value="MFS_trans_sf"/>
</dbReference>
<dbReference type="InterPro" id="IPR045263">
    <property type="entry name" value="GLUT"/>
</dbReference>
<dbReference type="PANTHER" id="PTHR23503:SF8">
    <property type="entry name" value="FACILITATED GLUCOSE TRANSPORTER PROTEIN 1"/>
    <property type="match status" value="1"/>
</dbReference>
<dbReference type="Pfam" id="PF00083">
    <property type="entry name" value="Sugar_tr"/>
    <property type="match status" value="1"/>
</dbReference>
<feature type="transmembrane region" description="Helical" evidence="7">
    <location>
        <begin position="301"/>
        <end position="323"/>
    </location>
</feature>
<feature type="transmembrane region" description="Helical" evidence="7">
    <location>
        <begin position="410"/>
        <end position="431"/>
    </location>
</feature>
<dbReference type="PROSITE" id="PS50850">
    <property type="entry name" value="MFS"/>
    <property type="match status" value="1"/>
</dbReference>
<feature type="transmembrane region" description="Helical" evidence="7">
    <location>
        <begin position="481"/>
        <end position="500"/>
    </location>
</feature>
<comment type="subcellular location">
    <subcellularLocation>
        <location evidence="1">Membrane</location>
        <topology evidence="1">Multi-pass membrane protein</topology>
    </subcellularLocation>
</comment>
<keyword evidence="10" id="KW-1185">Reference proteome</keyword>
<evidence type="ECO:0000313" key="10">
    <source>
        <dbReference type="Proteomes" id="UP000186922"/>
    </source>
</evidence>
<feature type="transmembrane region" description="Helical" evidence="7">
    <location>
        <begin position="335"/>
        <end position="360"/>
    </location>
</feature>
<keyword evidence="4 7" id="KW-1133">Transmembrane helix</keyword>
<accession>A0A1D1UBZ5</accession>
<dbReference type="AlphaFoldDB" id="A0A1D1UBZ5"/>
<dbReference type="GO" id="GO:0016020">
    <property type="term" value="C:membrane"/>
    <property type="evidence" value="ECO:0007669"/>
    <property type="project" value="UniProtKB-SubCell"/>
</dbReference>
<evidence type="ECO:0000256" key="3">
    <source>
        <dbReference type="ARBA" id="ARBA00022692"/>
    </source>
</evidence>
<keyword evidence="5 7" id="KW-0472">Membrane</keyword>
<evidence type="ECO:0000256" key="2">
    <source>
        <dbReference type="ARBA" id="ARBA00022448"/>
    </source>
</evidence>
<evidence type="ECO:0000256" key="7">
    <source>
        <dbReference type="SAM" id="Phobius"/>
    </source>
</evidence>
<comment type="similarity">
    <text evidence="6">Belongs to the major facilitator superfamily. Sugar transporter (TC 2.A.1.1) family.</text>
</comment>
<keyword evidence="3 7" id="KW-0812">Transmembrane</keyword>
<dbReference type="InterPro" id="IPR005828">
    <property type="entry name" value="MFS_sugar_transport-like"/>
</dbReference>
<evidence type="ECO:0000259" key="8">
    <source>
        <dbReference type="PROSITE" id="PS50850"/>
    </source>
</evidence>